<feature type="transmembrane region" description="Helical" evidence="1">
    <location>
        <begin position="94"/>
        <end position="113"/>
    </location>
</feature>
<name>A0A1S3KC04_LINAN</name>
<gene>
    <name evidence="3" type="primary">LOC106180661</name>
</gene>
<keyword evidence="2" id="KW-1185">Reference proteome</keyword>
<keyword evidence="1" id="KW-0812">Transmembrane</keyword>
<dbReference type="InParanoid" id="A0A1S3KC04"/>
<evidence type="ECO:0000256" key="1">
    <source>
        <dbReference type="SAM" id="Phobius"/>
    </source>
</evidence>
<dbReference type="RefSeq" id="XP_013420160.1">
    <property type="nucleotide sequence ID" value="XM_013564706.1"/>
</dbReference>
<keyword evidence="1" id="KW-1133">Transmembrane helix</keyword>
<accession>A0A1S3KC04</accession>
<dbReference type="GeneID" id="106180661"/>
<feature type="transmembrane region" description="Helical" evidence="1">
    <location>
        <begin position="133"/>
        <end position="154"/>
    </location>
</feature>
<dbReference type="AlphaFoldDB" id="A0A1S3KC04"/>
<feature type="transmembrane region" description="Helical" evidence="1">
    <location>
        <begin position="62"/>
        <end position="82"/>
    </location>
</feature>
<proteinExistence type="predicted"/>
<feature type="transmembrane region" description="Helical" evidence="1">
    <location>
        <begin position="12"/>
        <end position="32"/>
    </location>
</feature>
<evidence type="ECO:0000313" key="2">
    <source>
        <dbReference type="Proteomes" id="UP000085678"/>
    </source>
</evidence>
<evidence type="ECO:0000313" key="3">
    <source>
        <dbReference type="RefSeq" id="XP_013420160.1"/>
    </source>
</evidence>
<protein>
    <submittedName>
        <fullName evidence="3">Uncharacterized protein LOC106180661 isoform X1</fullName>
    </submittedName>
</protein>
<keyword evidence="1" id="KW-0472">Membrane</keyword>
<reference evidence="3" key="1">
    <citation type="submission" date="2025-08" db="UniProtKB">
        <authorList>
            <consortium name="RefSeq"/>
        </authorList>
    </citation>
    <scope>IDENTIFICATION</scope>
    <source>
        <tissue evidence="3">Gonads</tissue>
    </source>
</reference>
<sequence>MGSGERKLRVIAIWSLVCGSLVLGLRAVLYVLRDSVGVLSPHYGGGQAAEDGGHVQDTALEVAMLILDIVVLSFWILSTILFYRGIAKMSLSHLFPWFLMTVAVTGVFVYKLIRDFSNADHRFRDKPINITWFVISFIAVAVNTLAVLYVLQYMRENNRKFMSKRVEQRPLPESIGAESPRAAAENHSTSIFGPPVYMDPTNVVPSTSVPLTAENNPKCANDIFRKVLSPFVKKMKRDEGHIYLNSEPVESSLLGDVERSAHSLPGYANSSVLGVHDDASATNNEQEQSGKANAVKTRRPVALPRCRHQDVSGVTHGVNCYASSNVQNLGTERCESIQVNSGVCNSEQDSEEAFEYIYDDIIPVLPQQSMTNDITLAEKSESGTGHRNTHCNAIGSPTTQGGNCQEGNCHKLESGSELKHGHVSKMKALLFGSA</sequence>
<dbReference type="KEGG" id="lak:106180661"/>
<organism evidence="2 3">
    <name type="scientific">Lingula anatina</name>
    <name type="common">Brachiopod</name>
    <name type="synonym">Lingula unguis</name>
    <dbReference type="NCBI Taxonomy" id="7574"/>
    <lineage>
        <taxon>Eukaryota</taxon>
        <taxon>Metazoa</taxon>
        <taxon>Spiralia</taxon>
        <taxon>Lophotrochozoa</taxon>
        <taxon>Brachiopoda</taxon>
        <taxon>Linguliformea</taxon>
        <taxon>Lingulata</taxon>
        <taxon>Lingulida</taxon>
        <taxon>Linguloidea</taxon>
        <taxon>Lingulidae</taxon>
        <taxon>Lingula</taxon>
    </lineage>
</organism>
<dbReference type="Proteomes" id="UP000085678">
    <property type="component" value="Unplaced"/>
</dbReference>